<proteinExistence type="predicted"/>
<evidence type="ECO:0000313" key="2">
    <source>
        <dbReference type="Proteomes" id="UP000276133"/>
    </source>
</evidence>
<organism evidence="1 2">
    <name type="scientific">Brachionus plicatilis</name>
    <name type="common">Marine rotifer</name>
    <name type="synonym">Brachionus muelleri</name>
    <dbReference type="NCBI Taxonomy" id="10195"/>
    <lineage>
        <taxon>Eukaryota</taxon>
        <taxon>Metazoa</taxon>
        <taxon>Spiralia</taxon>
        <taxon>Gnathifera</taxon>
        <taxon>Rotifera</taxon>
        <taxon>Eurotatoria</taxon>
        <taxon>Monogononta</taxon>
        <taxon>Pseudotrocha</taxon>
        <taxon>Ploima</taxon>
        <taxon>Brachionidae</taxon>
        <taxon>Brachionus</taxon>
    </lineage>
</organism>
<evidence type="ECO:0000313" key="1">
    <source>
        <dbReference type="EMBL" id="RNA21203.1"/>
    </source>
</evidence>
<keyword evidence="2" id="KW-1185">Reference proteome</keyword>
<protein>
    <submittedName>
        <fullName evidence="1">Uncharacterized protein</fullName>
    </submittedName>
</protein>
<dbReference type="AlphaFoldDB" id="A0A3M7RCB1"/>
<gene>
    <name evidence="1" type="ORF">BpHYR1_029242</name>
</gene>
<dbReference type="EMBL" id="REGN01003713">
    <property type="protein sequence ID" value="RNA21203.1"/>
    <property type="molecule type" value="Genomic_DNA"/>
</dbReference>
<sequence length="88" mass="10292">MFLTYNITKVYKPKKKKKTIETIEKIKIYISGIHLLIKVNKHDFLPQKIFKDEETAIKLDIQKCIIGNLNKCTSATTNEQDFIMSFVI</sequence>
<accession>A0A3M7RCB1</accession>
<comment type="caution">
    <text evidence="1">The sequence shown here is derived from an EMBL/GenBank/DDBJ whole genome shotgun (WGS) entry which is preliminary data.</text>
</comment>
<reference evidence="1 2" key="1">
    <citation type="journal article" date="2018" name="Sci. Rep.">
        <title>Genomic signatures of local adaptation to the degree of environmental predictability in rotifers.</title>
        <authorList>
            <person name="Franch-Gras L."/>
            <person name="Hahn C."/>
            <person name="Garcia-Roger E.M."/>
            <person name="Carmona M.J."/>
            <person name="Serra M."/>
            <person name="Gomez A."/>
        </authorList>
    </citation>
    <scope>NUCLEOTIDE SEQUENCE [LARGE SCALE GENOMIC DNA]</scope>
    <source>
        <strain evidence="1">HYR1</strain>
    </source>
</reference>
<dbReference type="Proteomes" id="UP000276133">
    <property type="component" value="Unassembled WGS sequence"/>
</dbReference>
<name>A0A3M7RCB1_BRAPC</name>